<evidence type="ECO:0000256" key="2">
    <source>
        <dbReference type="ARBA" id="ARBA00022763"/>
    </source>
</evidence>
<evidence type="ECO:0000256" key="1">
    <source>
        <dbReference type="ARBA" id="ARBA00022723"/>
    </source>
</evidence>
<keyword evidence="5 7" id="KW-0233">DNA recombination</keyword>
<dbReference type="InterPro" id="IPR006171">
    <property type="entry name" value="TOPRIM_dom"/>
</dbReference>
<evidence type="ECO:0000313" key="9">
    <source>
        <dbReference type="EMBL" id="OHA48420.1"/>
    </source>
</evidence>
<dbReference type="GO" id="GO:0006310">
    <property type="term" value="P:DNA recombination"/>
    <property type="evidence" value="ECO:0007669"/>
    <property type="project" value="UniProtKB-UniRule"/>
</dbReference>
<dbReference type="CDD" id="cd01025">
    <property type="entry name" value="TOPRIM_recR"/>
    <property type="match status" value="1"/>
</dbReference>
<evidence type="ECO:0000256" key="3">
    <source>
        <dbReference type="ARBA" id="ARBA00022771"/>
    </source>
</evidence>
<dbReference type="Gene3D" id="1.10.8.420">
    <property type="entry name" value="RecR Domain 1"/>
    <property type="match status" value="1"/>
</dbReference>
<evidence type="ECO:0000256" key="7">
    <source>
        <dbReference type="HAMAP-Rule" id="MF_00017"/>
    </source>
</evidence>
<dbReference type="STRING" id="1802362.A2806_03080"/>
<evidence type="ECO:0000313" key="10">
    <source>
        <dbReference type="Proteomes" id="UP000177629"/>
    </source>
</evidence>
<keyword evidence="1 7" id="KW-0479">Metal-binding</keyword>
<evidence type="ECO:0000259" key="8">
    <source>
        <dbReference type="PROSITE" id="PS50880"/>
    </source>
</evidence>
<dbReference type="InterPro" id="IPR000093">
    <property type="entry name" value="DNA_Rcmb_RecR"/>
</dbReference>
<dbReference type="PROSITE" id="PS50880">
    <property type="entry name" value="TOPRIM"/>
    <property type="match status" value="1"/>
</dbReference>
<dbReference type="InterPro" id="IPR023627">
    <property type="entry name" value="Rcmb_RecR"/>
</dbReference>
<dbReference type="GO" id="GO:0006281">
    <property type="term" value="P:DNA repair"/>
    <property type="evidence" value="ECO:0007669"/>
    <property type="project" value="UniProtKB-UniRule"/>
</dbReference>
<keyword evidence="3 7" id="KW-0863">Zinc-finger</keyword>
<comment type="similarity">
    <text evidence="7">Belongs to the RecR family.</text>
</comment>
<dbReference type="SMART" id="SM00493">
    <property type="entry name" value="TOPRIM"/>
    <property type="match status" value="1"/>
</dbReference>
<comment type="function">
    <text evidence="7">May play a role in DNA repair. It seems to be involved in an RecBC-independent recombinational process of DNA repair. It may act with RecF and RecO.</text>
</comment>
<dbReference type="Pfam" id="PF21175">
    <property type="entry name" value="RecR_C"/>
    <property type="match status" value="1"/>
</dbReference>
<dbReference type="GO" id="GO:0003677">
    <property type="term" value="F:DNA binding"/>
    <property type="evidence" value="ECO:0007669"/>
    <property type="project" value="UniProtKB-UniRule"/>
</dbReference>
<keyword evidence="2 7" id="KW-0227">DNA damage</keyword>
<dbReference type="EMBL" id="MHSS01000007">
    <property type="protein sequence ID" value="OHA48420.1"/>
    <property type="molecule type" value="Genomic_DNA"/>
</dbReference>
<feature type="domain" description="Toprim" evidence="8">
    <location>
        <begin position="81"/>
        <end position="179"/>
    </location>
</feature>
<proteinExistence type="inferred from homology"/>
<dbReference type="GO" id="GO:0008270">
    <property type="term" value="F:zinc ion binding"/>
    <property type="evidence" value="ECO:0007669"/>
    <property type="project" value="UniProtKB-KW"/>
</dbReference>
<name>A0A1G2PJC3_9BACT</name>
<comment type="caution">
    <text evidence="9">The sequence shown here is derived from an EMBL/GenBank/DDBJ whole genome shotgun (WGS) entry which is preliminary data.</text>
</comment>
<evidence type="ECO:0000256" key="4">
    <source>
        <dbReference type="ARBA" id="ARBA00022833"/>
    </source>
</evidence>
<dbReference type="InterPro" id="IPR034137">
    <property type="entry name" value="TOPRIM_RecR"/>
</dbReference>
<reference evidence="9 10" key="1">
    <citation type="journal article" date="2016" name="Nat. Commun.">
        <title>Thousands of microbial genomes shed light on interconnected biogeochemical processes in an aquifer system.</title>
        <authorList>
            <person name="Anantharaman K."/>
            <person name="Brown C.T."/>
            <person name="Hug L.A."/>
            <person name="Sharon I."/>
            <person name="Castelle C.J."/>
            <person name="Probst A.J."/>
            <person name="Thomas B.C."/>
            <person name="Singh A."/>
            <person name="Wilkins M.J."/>
            <person name="Karaoz U."/>
            <person name="Brodie E.L."/>
            <person name="Williams K.H."/>
            <person name="Hubbard S.S."/>
            <person name="Banfield J.F."/>
        </authorList>
    </citation>
    <scope>NUCLEOTIDE SEQUENCE [LARGE SCALE GENOMIC DNA]</scope>
</reference>
<dbReference type="Gene3D" id="3.40.1360.10">
    <property type="match status" value="1"/>
</dbReference>
<gene>
    <name evidence="7" type="primary">recR</name>
    <name evidence="9" type="ORF">A2806_03080</name>
</gene>
<evidence type="ECO:0000256" key="5">
    <source>
        <dbReference type="ARBA" id="ARBA00023172"/>
    </source>
</evidence>
<dbReference type="HAMAP" id="MF_00017">
    <property type="entry name" value="RecR"/>
    <property type="match status" value="1"/>
</dbReference>
<protein>
    <recommendedName>
        <fullName evidence="7">Recombination protein RecR</fullName>
    </recommendedName>
</protein>
<dbReference type="Proteomes" id="UP000177629">
    <property type="component" value="Unassembled WGS sequence"/>
</dbReference>
<keyword evidence="6 7" id="KW-0234">DNA repair</keyword>
<dbReference type="Pfam" id="PF21176">
    <property type="entry name" value="RecR_HhH"/>
    <property type="match status" value="1"/>
</dbReference>
<evidence type="ECO:0000256" key="6">
    <source>
        <dbReference type="ARBA" id="ARBA00023204"/>
    </source>
</evidence>
<dbReference type="Pfam" id="PF13662">
    <property type="entry name" value="Toprim_4"/>
    <property type="match status" value="1"/>
</dbReference>
<organism evidence="9 10">
    <name type="scientific">Candidatus Terrybacteria bacterium RIFCSPHIGHO2_01_FULL_48_17</name>
    <dbReference type="NCBI Taxonomy" id="1802362"/>
    <lineage>
        <taxon>Bacteria</taxon>
        <taxon>Candidatus Terryibacteriota</taxon>
    </lineage>
</organism>
<dbReference type="AlphaFoldDB" id="A0A1G2PJC3"/>
<sequence length="200" mass="22213">MALPRALVALATALRRLPGIGPRQALRLGFFLFRNKPIAQAMALALKTLYEEVRLCPKCFRLISTGEQTCTICANRLRRKPTLAIVEEDIDADQLEKTGAFQGLYFILGGRFSPRGGALEQQGLRINELKARIMQEKDFLEEIVLATNPTADGDALTLYLLRELKPFGIKTTRLGRGLPLGGEIEHADEETLKGAIEHRT</sequence>
<keyword evidence="4 7" id="KW-0862">Zinc</keyword>
<comment type="caution">
    <text evidence="7">Lacks conserved residue(s) required for the propagation of feature annotation.</text>
</comment>
<dbReference type="PANTHER" id="PTHR30446:SF0">
    <property type="entry name" value="RECOMBINATION PROTEIN RECR"/>
    <property type="match status" value="1"/>
</dbReference>
<accession>A0A1G2PJC3</accession>
<dbReference type="SUPFAM" id="SSF111304">
    <property type="entry name" value="Recombination protein RecR"/>
    <property type="match status" value="1"/>
</dbReference>
<dbReference type="PANTHER" id="PTHR30446">
    <property type="entry name" value="RECOMBINATION PROTEIN RECR"/>
    <property type="match status" value="1"/>
</dbReference>